<organism evidence="3 4">
    <name type="scientific">Alteromonas gilva</name>
    <dbReference type="NCBI Taxonomy" id="2987522"/>
    <lineage>
        <taxon>Bacteria</taxon>
        <taxon>Pseudomonadati</taxon>
        <taxon>Pseudomonadota</taxon>
        <taxon>Gammaproteobacteria</taxon>
        <taxon>Alteromonadales</taxon>
        <taxon>Alteromonadaceae</taxon>
        <taxon>Alteromonas/Salinimonas group</taxon>
        <taxon>Alteromonas</taxon>
    </lineage>
</organism>
<dbReference type="SUPFAM" id="SSF56112">
    <property type="entry name" value="Protein kinase-like (PK-like)"/>
    <property type="match status" value="1"/>
</dbReference>
<dbReference type="Gene3D" id="3.30.200.20">
    <property type="entry name" value="Phosphorylase Kinase, domain 1"/>
    <property type="match status" value="1"/>
</dbReference>
<accession>A0ABT5KZR7</accession>
<dbReference type="PANTHER" id="PTHR21064:SF6">
    <property type="entry name" value="AMINOGLYCOSIDE PHOSPHOTRANSFERASE DOMAIN-CONTAINING PROTEIN"/>
    <property type="match status" value="1"/>
</dbReference>
<dbReference type="InterPro" id="IPR011009">
    <property type="entry name" value="Kinase-like_dom_sf"/>
</dbReference>
<dbReference type="Proteomes" id="UP001218788">
    <property type="component" value="Unassembled WGS sequence"/>
</dbReference>
<evidence type="ECO:0000313" key="4">
    <source>
        <dbReference type="Proteomes" id="UP001218788"/>
    </source>
</evidence>
<gene>
    <name evidence="3" type="ORF">OIK42_05770</name>
</gene>
<evidence type="ECO:0000259" key="2">
    <source>
        <dbReference type="Pfam" id="PF01636"/>
    </source>
</evidence>
<dbReference type="InterPro" id="IPR002575">
    <property type="entry name" value="Aminoglycoside_PTrfase"/>
</dbReference>
<protein>
    <submittedName>
        <fullName evidence="3">Phosphotransferase</fullName>
    </submittedName>
</protein>
<dbReference type="RefSeq" id="WP_273639025.1">
    <property type="nucleotide sequence ID" value="NZ_JAQQXP010000001.1"/>
</dbReference>
<dbReference type="Pfam" id="PF01636">
    <property type="entry name" value="APH"/>
    <property type="match status" value="1"/>
</dbReference>
<evidence type="ECO:0000313" key="3">
    <source>
        <dbReference type="EMBL" id="MDC8830268.1"/>
    </source>
</evidence>
<feature type="domain" description="Aminoglycoside phosphotransferase" evidence="2">
    <location>
        <begin position="37"/>
        <end position="277"/>
    </location>
</feature>
<proteinExistence type="inferred from homology"/>
<keyword evidence="4" id="KW-1185">Reference proteome</keyword>
<comment type="similarity">
    <text evidence="1">Belongs to the pseudomonas-type ThrB family.</text>
</comment>
<comment type="caution">
    <text evidence="3">The sequence shown here is derived from an EMBL/GenBank/DDBJ whole genome shotgun (WGS) entry which is preliminary data.</text>
</comment>
<name>A0ABT5KZR7_9ALTE</name>
<dbReference type="Gene3D" id="3.90.1200.10">
    <property type="match status" value="1"/>
</dbReference>
<dbReference type="PANTHER" id="PTHR21064">
    <property type="entry name" value="AMINOGLYCOSIDE PHOSPHOTRANSFERASE DOMAIN-CONTAINING PROTEIN-RELATED"/>
    <property type="match status" value="1"/>
</dbReference>
<dbReference type="InterPro" id="IPR050249">
    <property type="entry name" value="Pseudomonas-type_ThrB"/>
</dbReference>
<dbReference type="EMBL" id="JAQQXP010000001">
    <property type="protein sequence ID" value="MDC8830268.1"/>
    <property type="molecule type" value="Genomic_DNA"/>
</dbReference>
<evidence type="ECO:0000256" key="1">
    <source>
        <dbReference type="ARBA" id="ARBA00038240"/>
    </source>
</evidence>
<reference evidence="3 4" key="1">
    <citation type="submission" date="2022-10" db="EMBL/GenBank/DDBJ databases">
        <title>Alteromonas sp. chi3 Genome sequencing.</title>
        <authorList>
            <person name="Park S."/>
        </authorList>
    </citation>
    <scope>NUCLEOTIDE SEQUENCE [LARGE SCALE GENOMIC DNA]</scope>
    <source>
        <strain evidence="4">chi3</strain>
    </source>
</reference>
<sequence length="341" mass="38830">MTTSDDNRLAHFTTAAKMSLPHWGIKNATIALIKYRENAVFKVTDPNGQCYALRLHRPGYHEYASLLSELQWMDALSEYGIATAEVVRTTEGELVARVVLPATGEDIYVDLFHWVDGEVIGSVEDGVALSLDSIATLYYNIGEIAAQLHNQSSTWTLPEGFTRHAWDLDGLLGEAPLWGRFWELELLTEEQKSIFIQMRNKATELLQGIAKTPANYGLIHADFVPENLMLEQGRLRPIDFDDAGFGWYMFELATVLYFIQDEPYFEEAKTALFEGYRAKRTLPDEEEALLPLFLVLRSVTYVGWLRSRQETQTAKELAGDLIARALRQSEQFFTWFDIVKS</sequence>